<dbReference type="InterPro" id="IPR027417">
    <property type="entry name" value="P-loop_NTPase"/>
</dbReference>
<evidence type="ECO:0000259" key="9">
    <source>
        <dbReference type="PROSITE" id="PS50893"/>
    </source>
</evidence>
<keyword evidence="4" id="KW-1003">Cell membrane</keyword>
<evidence type="ECO:0000256" key="1">
    <source>
        <dbReference type="ARBA" id="ARBA00004202"/>
    </source>
</evidence>
<protein>
    <submittedName>
        <fullName evidence="10">Cobalt transporter ATP-binding subunit</fullName>
    </submittedName>
</protein>
<dbReference type="Proteomes" id="UP000051813">
    <property type="component" value="Unassembled WGS sequence"/>
</dbReference>
<dbReference type="GO" id="GO:0016887">
    <property type="term" value="F:ATP hydrolysis activity"/>
    <property type="evidence" value="ECO:0007669"/>
    <property type="project" value="InterPro"/>
</dbReference>
<evidence type="ECO:0000256" key="8">
    <source>
        <dbReference type="ARBA" id="ARBA00023136"/>
    </source>
</evidence>
<dbReference type="InterPro" id="IPR003593">
    <property type="entry name" value="AAA+_ATPase"/>
</dbReference>
<keyword evidence="7" id="KW-1278">Translocase</keyword>
<dbReference type="OrthoDB" id="9784332at2"/>
<dbReference type="PANTHER" id="PTHR43553">
    <property type="entry name" value="HEAVY METAL TRANSPORTER"/>
    <property type="match status" value="1"/>
</dbReference>
<dbReference type="SMART" id="SM00382">
    <property type="entry name" value="AAA"/>
    <property type="match status" value="1"/>
</dbReference>
<dbReference type="STRING" id="1423738.FC84_GL000271"/>
<evidence type="ECO:0000313" key="11">
    <source>
        <dbReference type="Proteomes" id="UP000051813"/>
    </source>
</evidence>
<organism evidence="10 11">
    <name type="scientific">Lapidilactobacillus dextrinicus DSM 20335</name>
    <dbReference type="NCBI Taxonomy" id="1423738"/>
    <lineage>
        <taxon>Bacteria</taxon>
        <taxon>Bacillati</taxon>
        <taxon>Bacillota</taxon>
        <taxon>Bacilli</taxon>
        <taxon>Lactobacillales</taxon>
        <taxon>Lactobacillaceae</taxon>
        <taxon>Lapidilactobacillus</taxon>
    </lineage>
</organism>
<dbReference type="InterPro" id="IPR017871">
    <property type="entry name" value="ABC_transporter-like_CS"/>
</dbReference>
<dbReference type="RefSeq" id="WP_057756771.1">
    <property type="nucleotide sequence ID" value="NZ_AYYK01000009.1"/>
</dbReference>
<evidence type="ECO:0000256" key="3">
    <source>
        <dbReference type="ARBA" id="ARBA00022448"/>
    </source>
</evidence>
<keyword evidence="8" id="KW-0472">Membrane</keyword>
<keyword evidence="6 10" id="KW-0067">ATP-binding</keyword>
<evidence type="ECO:0000313" key="10">
    <source>
        <dbReference type="EMBL" id="KRM78793.1"/>
    </source>
</evidence>
<dbReference type="SUPFAM" id="SSF52540">
    <property type="entry name" value="P-loop containing nucleoside triphosphate hydrolases"/>
    <property type="match status" value="1"/>
</dbReference>
<proteinExistence type="inferred from homology"/>
<dbReference type="NCBIfam" id="TIGR04520">
    <property type="entry name" value="ECF_ATPase_1"/>
    <property type="match status" value="1"/>
</dbReference>
<dbReference type="NCBIfam" id="NF010156">
    <property type="entry name" value="PRK13635.1"/>
    <property type="match status" value="1"/>
</dbReference>
<dbReference type="InterPro" id="IPR015856">
    <property type="entry name" value="ABC_transpr_CbiO/EcfA_su"/>
</dbReference>
<dbReference type="Pfam" id="PF00005">
    <property type="entry name" value="ABC_tran"/>
    <property type="match status" value="1"/>
</dbReference>
<dbReference type="FunFam" id="3.40.50.300:FF:000224">
    <property type="entry name" value="Energy-coupling factor transporter ATP-binding protein EcfA"/>
    <property type="match status" value="1"/>
</dbReference>
<accession>A0A0R2BR65</accession>
<dbReference type="NCBIfam" id="NF010167">
    <property type="entry name" value="PRK13648.1"/>
    <property type="match status" value="1"/>
</dbReference>
<dbReference type="PATRIC" id="fig|1423738.3.peg.274"/>
<evidence type="ECO:0000256" key="7">
    <source>
        <dbReference type="ARBA" id="ARBA00022967"/>
    </source>
</evidence>
<evidence type="ECO:0000256" key="6">
    <source>
        <dbReference type="ARBA" id="ARBA00022840"/>
    </source>
</evidence>
<feature type="domain" description="ABC transporter" evidence="9">
    <location>
        <begin position="7"/>
        <end position="241"/>
    </location>
</feature>
<evidence type="ECO:0000256" key="2">
    <source>
        <dbReference type="ARBA" id="ARBA00005417"/>
    </source>
</evidence>
<dbReference type="InterPro" id="IPR003439">
    <property type="entry name" value="ABC_transporter-like_ATP-bd"/>
</dbReference>
<dbReference type="InterPro" id="IPR030947">
    <property type="entry name" value="EcfA_1"/>
</dbReference>
<keyword evidence="11" id="KW-1185">Reference proteome</keyword>
<dbReference type="GO" id="GO:0005524">
    <property type="term" value="F:ATP binding"/>
    <property type="evidence" value="ECO:0007669"/>
    <property type="project" value="UniProtKB-KW"/>
</dbReference>
<dbReference type="InterPro" id="IPR050095">
    <property type="entry name" value="ECF_ABC_transporter_ATP-bd"/>
</dbReference>
<keyword evidence="3" id="KW-0813">Transport</keyword>
<gene>
    <name evidence="10" type="ORF">FC84_GL000271</name>
</gene>
<dbReference type="GO" id="GO:0042626">
    <property type="term" value="F:ATPase-coupled transmembrane transporter activity"/>
    <property type="evidence" value="ECO:0007669"/>
    <property type="project" value="TreeGrafter"/>
</dbReference>
<dbReference type="PANTHER" id="PTHR43553:SF24">
    <property type="entry name" value="ENERGY-COUPLING FACTOR TRANSPORTER ATP-BINDING PROTEIN ECFA1"/>
    <property type="match status" value="1"/>
</dbReference>
<keyword evidence="5" id="KW-0547">Nucleotide-binding</keyword>
<dbReference type="EMBL" id="AYYK01000009">
    <property type="protein sequence ID" value="KRM78793.1"/>
    <property type="molecule type" value="Genomic_DNA"/>
</dbReference>
<comment type="similarity">
    <text evidence="2">Belongs to the ABC transporter superfamily.</text>
</comment>
<dbReference type="PROSITE" id="PS00211">
    <property type="entry name" value="ABC_TRANSPORTER_1"/>
    <property type="match status" value="1"/>
</dbReference>
<reference evidence="10 11" key="1">
    <citation type="journal article" date="2015" name="Genome Announc.">
        <title>Expanding the biotechnology potential of lactobacilli through comparative genomics of 213 strains and associated genera.</title>
        <authorList>
            <person name="Sun Z."/>
            <person name="Harris H.M."/>
            <person name="McCann A."/>
            <person name="Guo C."/>
            <person name="Argimon S."/>
            <person name="Zhang W."/>
            <person name="Yang X."/>
            <person name="Jeffery I.B."/>
            <person name="Cooney J.C."/>
            <person name="Kagawa T.F."/>
            <person name="Liu W."/>
            <person name="Song Y."/>
            <person name="Salvetti E."/>
            <person name="Wrobel A."/>
            <person name="Rasinkangas P."/>
            <person name="Parkhill J."/>
            <person name="Rea M.C."/>
            <person name="O'Sullivan O."/>
            <person name="Ritari J."/>
            <person name="Douillard F.P."/>
            <person name="Paul Ross R."/>
            <person name="Yang R."/>
            <person name="Briner A.E."/>
            <person name="Felis G.E."/>
            <person name="de Vos W.M."/>
            <person name="Barrangou R."/>
            <person name="Klaenhammer T.R."/>
            <person name="Caufield P.W."/>
            <person name="Cui Y."/>
            <person name="Zhang H."/>
            <person name="O'Toole P.W."/>
        </authorList>
    </citation>
    <scope>NUCLEOTIDE SEQUENCE [LARGE SCALE GENOMIC DNA]</scope>
    <source>
        <strain evidence="10 11">DSM 20335</strain>
    </source>
</reference>
<sequence length="280" mass="31056">MTEQSIISVKNVTYRYPYAEQAALNDISLDIQAGQWVAIVGHNGSGKSTLAKTFNGLIEPQAGEIYFAGKLLDEATVFDVRSKLGIVFQNPDNQFVGATVADDVAFGMENNGIPRTEMLPRVEAALRKVRMWDYRHQEPARLSGGQKQRVALAGVLAQRPQVIVLDEATSMLDPQGRREIISLMTQLRQAGNFTIISITHDVDEAALADKLVLIDDGKLVTEGSPSELFSYPEQLHAHGLTVPLSERISAKLRTEDYALPDHYLNDKQLVDELWTLHSKM</sequence>
<comment type="caution">
    <text evidence="10">The sequence shown here is derived from an EMBL/GenBank/DDBJ whole genome shotgun (WGS) entry which is preliminary data.</text>
</comment>
<evidence type="ECO:0000256" key="5">
    <source>
        <dbReference type="ARBA" id="ARBA00022741"/>
    </source>
</evidence>
<name>A0A0R2BR65_9LACO</name>
<dbReference type="GO" id="GO:0043190">
    <property type="term" value="C:ATP-binding cassette (ABC) transporter complex"/>
    <property type="evidence" value="ECO:0007669"/>
    <property type="project" value="TreeGrafter"/>
</dbReference>
<dbReference type="PROSITE" id="PS50893">
    <property type="entry name" value="ABC_TRANSPORTER_2"/>
    <property type="match status" value="1"/>
</dbReference>
<dbReference type="AlphaFoldDB" id="A0A0R2BR65"/>
<evidence type="ECO:0000256" key="4">
    <source>
        <dbReference type="ARBA" id="ARBA00022475"/>
    </source>
</evidence>
<comment type="subcellular location">
    <subcellularLocation>
        <location evidence="1">Cell membrane</location>
        <topology evidence="1">Peripheral membrane protein</topology>
    </subcellularLocation>
</comment>
<dbReference type="CDD" id="cd03225">
    <property type="entry name" value="ABC_cobalt_CbiO_domain1"/>
    <property type="match status" value="1"/>
</dbReference>
<dbReference type="Gene3D" id="3.40.50.300">
    <property type="entry name" value="P-loop containing nucleotide triphosphate hydrolases"/>
    <property type="match status" value="1"/>
</dbReference>